<dbReference type="EMBL" id="BRLH01000005">
    <property type="protein sequence ID" value="GKX56363.1"/>
    <property type="molecule type" value="Genomic_DNA"/>
</dbReference>
<sequence length="225" mass="22169">MANVGGEGILTNLGLGDAVGYVGRFLNVQFFDTSGMYTPTAGTKRIIVEAIGGGGASGGVGATTTARVSMSGCGTNGAYAKVLIDTPSAAPVIIGAGGAGVVNAAGNNGGTTSFGSYFSCPGGIGAGRGQSDMDPSNIYQAATNAREAPQPVISSGIVIKTMTPSPTMSTTVSLGYGSALLSYPPFTHMGGNYGAGGNSAYTTQNQPAKAGFSGGPGRVIVWEYA</sequence>
<dbReference type="Proteomes" id="UP001058124">
    <property type="component" value="Unassembled WGS sequence"/>
</dbReference>
<dbReference type="AlphaFoldDB" id="A0AAV5N653"/>
<gene>
    <name evidence="1" type="ORF">SOASR030_24750</name>
</gene>
<evidence type="ECO:0008006" key="3">
    <source>
        <dbReference type="Google" id="ProtNLM"/>
    </source>
</evidence>
<keyword evidence="2" id="KW-1185">Reference proteome</keyword>
<organism evidence="1 2">
    <name type="scientific">Leminorella grimontii</name>
    <dbReference type="NCBI Taxonomy" id="82981"/>
    <lineage>
        <taxon>Bacteria</taxon>
        <taxon>Pseudomonadati</taxon>
        <taxon>Pseudomonadota</taxon>
        <taxon>Gammaproteobacteria</taxon>
        <taxon>Enterobacterales</taxon>
        <taxon>Budviciaceae</taxon>
        <taxon>Leminorella</taxon>
    </lineage>
</organism>
<evidence type="ECO:0000313" key="1">
    <source>
        <dbReference type="EMBL" id="GKX56363.1"/>
    </source>
</evidence>
<dbReference type="RefSeq" id="WP_261833085.1">
    <property type="nucleotide sequence ID" value="NZ_BRLH01000005.1"/>
</dbReference>
<accession>A0AAV5N653</accession>
<reference evidence="1" key="1">
    <citation type="submission" date="2022-06" db="EMBL/GenBank/DDBJ databases">
        <title>Draft genome sequences of Leminorella grimontii str. JCM5902.</title>
        <authorList>
            <person name="Wakabayashi Y."/>
            <person name="Kojima K."/>
        </authorList>
    </citation>
    <scope>NUCLEOTIDE SEQUENCE</scope>
    <source>
        <strain evidence="1">JCM 5902</strain>
    </source>
</reference>
<evidence type="ECO:0000313" key="2">
    <source>
        <dbReference type="Proteomes" id="UP001058124"/>
    </source>
</evidence>
<proteinExistence type="predicted"/>
<comment type="caution">
    <text evidence="1">The sequence shown here is derived from an EMBL/GenBank/DDBJ whole genome shotgun (WGS) entry which is preliminary data.</text>
</comment>
<protein>
    <recommendedName>
        <fullName evidence="3">Tail fiber protein</fullName>
    </recommendedName>
</protein>
<name>A0AAV5N653_9GAMM</name>